<name>A0A1I7ET37_9FLAO</name>
<dbReference type="Proteomes" id="UP000199138">
    <property type="component" value="Unassembled WGS sequence"/>
</dbReference>
<gene>
    <name evidence="2" type="ORF">SAMN05216480_10161</name>
</gene>
<dbReference type="STRING" id="1224947.SAMN05216480_10161"/>
<evidence type="ECO:0000256" key="1">
    <source>
        <dbReference type="SAM" id="Phobius"/>
    </source>
</evidence>
<evidence type="ECO:0000313" key="3">
    <source>
        <dbReference type="Proteomes" id="UP000199138"/>
    </source>
</evidence>
<dbReference type="AlphaFoldDB" id="A0A1I7ET37"/>
<accession>A0A1I7ET37</accession>
<protein>
    <submittedName>
        <fullName evidence="2">Uncharacterized protein</fullName>
    </submittedName>
</protein>
<keyword evidence="1" id="KW-1133">Transmembrane helix</keyword>
<keyword evidence="1" id="KW-0812">Transmembrane</keyword>
<sequence length="154" mass="17569">MDNYGTFIGIVCLLAFMLPILFLVAKDQKKVRLLKNRIDTIAQKNHMNNSEMFELGNLIFLINHLDHKGIVFPRIGSDTSAVSFDRTKLDQVAASYETERLESGKTIISKIVISIKSGAKQIQYNAFDEFYPNQMEATSLVEKTKTMIHRIQKL</sequence>
<feature type="transmembrane region" description="Helical" evidence="1">
    <location>
        <begin position="6"/>
        <end position="25"/>
    </location>
</feature>
<dbReference type="EMBL" id="FPBK01000001">
    <property type="protein sequence ID" value="SFU27081.1"/>
    <property type="molecule type" value="Genomic_DNA"/>
</dbReference>
<evidence type="ECO:0000313" key="2">
    <source>
        <dbReference type="EMBL" id="SFU27081.1"/>
    </source>
</evidence>
<reference evidence="2 3" key="1">
    <citation type="submission" date="2016-10" db="EMBL/GenBank/DDBJ databases">
        <authorList>
            <person name="de Groot N.N."/>
        </authorList>
    </citation>
    <scope>NUCLEOTIDE SEQUENCE [LARGE SCALE GENOMIC DNA]</scope>
    <source>
        <strain evidence="2 3">CGMCC 1.12333</strain>
    </source>
</reference>
<keyword evidence="1" id="KW-0472">Membrane</keyword>
<keyword evidence="3" id="KW-1185">Reference proteome</keyword>
<organism evidence="2 3">
    <name type="scientific">Pustulibacterium marinum</name>
    <dbReference type="NCBI Taxonomy" id="1224947"/>
    <lineage>
        <taxon>Bacteria</taxon>
        <taxon>Pseudomonadati</taxon>
        <taxon>Bacteroidota</taxon>
        <taxon>Flavobacteriia</taxon>
        <taxon>Flavobacteriales</taxon>
        <taxon>Flavobacteriaceae</taxon>
        <taxon>Pustulibacterium</taxon>
    </lineage>
</organism>
<dbReference type="RefSeq" id="WP_093021333.1">
    <property type="nucleotide sequence ID" value="NZ_FPBK01000001.1"/>
</dbReference>
<proteinExistence type="predicted"/>